<feature type="transmembrane region" description="Helical" evidence="1">
    <location>
        <begin position="95"/>
        <end position="114"/>
    </location>
</feature>
<dbReference type="OrthoDB" id="2560085at2759"/>
<reference evidence="2 3" key="1">
    <citation type="journal article" date="2018" name="Sci. Rep.">
        <title>Genome sequence of the cauliflower mushroom Sparassis crispa (Hanabiratake) and its association with beneficial usage.</title>
        <authorList>
            <person name="Kiyama R."/>
            <person name="Furutani Y."/>
            <person name="Kawaguchi K."/>
            <person name="Nakanishi T."/>
        </authorList>
    </citation>
    <scope>NUCLEOTIDE SEQUENCE [LARGE SCALE GENOMIC DNA]</scope>
</reference>
<dbReference type="Proteomes" id="UP000287166">
    <property type="component" value="Unassembled WGS sequence"/>
</dbReference>
<gene>
    <name evidence="2" type="ORF">SCP_0805510</name>
</gene>
<keyword evidence="1" id="KW-0812">Transmembrane</keyword>
<dbReference type="GeneID" id="38782944"/>
<accession>A0A401GUW5</accession>
<proteinExistence type="predicted"/>
<dbReference type="InParanoid" id="A0A401GUW5"/>
<dbReference type="AlphaFoldDB" id="A0A401GUW5"/>
<evidence type="ECO:0000313" key="3">
    <source>
        <dbReference type="Proteomes" id="UP000287166"/>
    </source>
</evidence>
<evidence type="ECO:0000313" key="2">
    <source>
        <dbReference type="EMBL" id="GBE86027.1"/>
    </source>
</evidence>
<dbReference type="STRING" id="139825.A0A401GUW5"/>
<dbReference type="RefSeq" id="XP_027616940.1">
    <property type="nucleotide sequence ID" value="XM_027761139.1"/>
</dbReference>
<dbReference type="EMBL" id="BFAD01000008">
    <property type="protein sequence ID" value="GBE86027.1"/>
    <property type="molecule type" value="Genomic_DNA"/>
</dbReference>
<sequence length="220" mass="23290">MSAPLKVARLVSLALATAFGIIGMSVGIDALVQSNRQKNKVHQSAPAGVSVSIHTSDVFDSGVVNTVVCALLAVVSFSALVTTLVSASARRTSRIFAHILLFLSVWLFATLVPFTDFVANRQANVSATLDGIALPQSVIQAVQAQSGVTGIYHEVLYLRLATVFPWIAFLFGGLSAVLSYTTERSADSARYPLVAGGRAGSIRDVDDKRKEGEKVGVQQV</sequence>
<evidence type="ECO:0000256" key="1">
    <source>
        <dbReference type="SAM" id="Phobius"/>
    </source>
</evidence>
<keyword evidence="3" id="KW-1185">Reference proteome</keyword>
<feature type="transmembrane region" description="Helical" evidence="1">
    <location>
        <begin position="156"/>
        <end position="180"/>
    </location>
</feature>
<organism evidence="2 3">
    <name type="scientific">Sparassis crispa</name>
    <dbReference type="NCBI Taxonomy" id="139825"/>
    <lineage>
        <taxon>Eukaryota</taxon>
        <taxon>Fungi</taxon>
        <taxon>Dikarya</taxon>
        <taxon>Basidiomycota</taxon>
        <taxon>Agaricomycotina</taxon>
        <taxon>Agaricomycetes</taxon>
        <taxon>Polyporales</taxon>
        <taxon>Sparassidaceae</taxon>
        <taxon>Sparassis</taxon>
    </lineage>
</organism>
<protein>
    <submittedName>
        <fullName evidence="2">Uncharacterized protein</fullName>
    </submittedName>
</protein>
<feature type="transmembrane region" description="Helical" evidence="1">
    <location>
        <begin position="62"/>
        <end position="83"/>
    </location>
</feature>
<comment type="caution">
    <text evidence="2">The sequence shown here is derived from an EMBL/GenBank/DDBJ whole genome shotgun (WGS) entry which is preliminary data.</text>
</comment>
<keyword evidence="1" id="KW-0472">Membrane</keyword>
<keyword evidence="1" id="KW-1133">Transmembrane helix</keyword>
<name>A0A401GUW5_9APHY</name>